<dbReference type="AlphaFoldDB" id="A0A8H7U5I9"/>
<feature type="transmembrane region" description="Helical" evidence="8">
    <location>
        <begin position="12"/>
        <end position="30"/>
    </location>
</feature>
<accession>A0A8H7U5I9</accession>
<dbReference type="GO" id="GO:0034486">
    <property type="term" value="P:vacuolar transmembrane transport"/>
    <property type="evidence" value="ECO:0007669"/>
    <property type="project" value="UniProtKB-ARBA"/>
</dbReference>
<dbReference type="GO" id="GO:0015174">
    <property type="term" value="F:basic amino acid transmembrane transporter activity"/>
    <property type="evidence" value="ECO:0007669"/>
    <property type="project" value="UniProtKB-ARBA"/>
</dbReference>
<keyword evidence="4 8" id="KW-0472">Membrane</keyword>
<reference evidence="9" key="1">
    <citation type="submission" date="2020-11" db="EMBL/GenBank/DDBJ databases">
        <authorList>
            <person name="Koelle M."/>
            <person name="Horta M.A.C."/>
            <person name="Nowrousian M."/>
            <person name="Ohm R.A."/>
            <person name="Benz P."/>
            <person name="Pilgard A."/>
        </authorList>
    </citation>
    <scope>NUCLEOTIDE SEQUENCE</scope>
    <source>
        <strain evidence="9">FPRL280</strain>
    </source>
</reference>
<evidence type="ECO:0000313" key="10">
    <source>
        <dbReference type="Proteomes" id="UP000639403"/>
    </source>
</evidence>
<evidence type="ECO:0000256" key="2">
    <source>
        <dbReference type="ARBA" id="ARBA00022692"/>
    </source>
</evidence>
<dbReference type="InterPro" id="IPR006603">
    <property type="entry name" value="PQ-loop_rpt"/>
</dbReference>
<evidence type="ECO:0000256" key="8">
    <source>
        <dbReference type="SAM" id="Phobius"/>
    </source>
</evidence>
<feature type="transmembrane region" description="Helical" evidence="8">
    <location>
        <begin position="69"/>
        <end position="90"/>
    </location>
</feature>
<dbReference type="PANTHER" id="PTHR16201">
    <property type="entry name" value="SEVEN TRANSMEMBRANE PROTEIN 1-RELATED"/>
    <property type="match status" value="1"/>
</dbReference>
<protein>
    <recommendedName>
        <fullName evidence="11">PQ-loop-domain-containing protein</fullName>
    </recommendedName>
</protein>
<comment type="caution">
    <text evidence="9">The sequence shown here is derived from an EMBL/GenBank/DDBJ whole genome shotgun (WGS) entry which is preliminary data.</text>
</comment>
<dbReference type="EMBL" id="JADOXO010000008">
    <property type="protein sequence ID" value="KAF9820704.1"/>
    <property type="molecule type" value="Genomic_DNA"/>
</dbReference>
<proteinExistence type="inferred from homology"/>
<comment type="subcellular location">
    <subcellularLocation>
        <location evidence="1">Membrane</location>
        <topology evidence="1">Multi-pass membrane protein</topology>
    </subcellularLocation>
</comment>
<keyword evidence="3 8" id="KW-1133">Transmembrane helix</keyword>
<dbReference type="Proteomes" id="UP000639403">
    <property type="component" value="Unassembled WGS sequence"/>
</dbReference>
<feature type="region of interest" description="Disordered" evidence="7">
    <location>
        <begin position="106"/>
        <end position="129"/>
    </location>
</feature>
<evidence type="ECO:0000256" key="5">
    <source>
        <dbReference type="ARBA" id="ARBA00038039"/>
    </source>
</evidence>
<dbReference type="PANTHER" id="PTHR16201:SF44">
    <property type="entry name" value="SEVEN TRANSMEMBRANE PROTEIN 1"/>
    <property type="match status" value="1"/>
</dbReference>
<comment type="catalytic activity">
    <reaction evidence="6">
        <text>L-histidine(out) + L-arginine(in) = L-histidine(in) + L-arginine(out)</text>
        <dbReference type="Rhea" id="RHEA:71063"/>
        <dbReference type="ChEBI" id="CHEBI:32682"/>
        <dbReference type="ChEBI" id="CHEBI:57595"/>
    </reaction>
</comment>
<evidence type="ECO:0000313" key="9">
    <source>
        <dbReference type="EMBL" id="KAF9820704.1"/>
    </source>
</evidence>
<evidence type="ECO:0008006" key="11">
    <source>
        <dbReference type="Google" id="ProtNLM"/>
    </source>
</evidence>
<evidence type="ECO:0000256" key="7">
    <source>
        <dbReference type="SAM" id="MobiDB-lite"/>
    </source>
</evidence>
<dbReference type="Gene3D" id="1.20.1280.290">
    <property type="match status" value="2"/>
</dbReference>
<comment type="similarity">
    <text evidence="5">Belongs to the laat-1 family.</text>
</comment>
<evidence type="ECO:0000256" key="3">
    <source>
        <dbReference type="ARBA" id="ARBA00022989"/>
    </source>
</evidence>
<evidence type="ECO:0000256" key="4">
    <source>
        <dbReference type="ARBA" id="ARBA00023136"/>
    </source>
</evidence>
<evidence type="ECO:0000256" key="1">
    <source>
        <dbReference type="ARBA" id="ARBA00004141"/>
    </source>
</evidence>
<organism evidence="9 10">
    <name type="scientific">Rhodonia placenta</name>
    <dbReference type="NCBI Taxonomy" id="104341"/>
    <lineage>
        <taxon>Eukaryota</taxon>
        <taxon>Fungi</taxon>
        <taxon>Dikarya</taxon>
        <taxon>Basidiomycota</taxon>
        <taxon>Agaricomycotina</taxon>
        <taxon>Agaricomycetes</taxon>
        <taxon>Polyporales</taxon>
        <taxon>Adustoporiaceae</taxon>
        <taxon>Rhodonia</taxon>
    </lineage>
</organism>
<dbReference type="GO" id="GO:0098852">
    <property type="term" value="C:lytic vacuole membrane"/>
    <property type="evidence" value="ECO:0007669"/>
    <property type="project" value="UniProtKB-ARBA"/>
</dbReference>
<dbReference type="InterPro" id="IPR051415">
    <property type="entry name" value="LAAT-1"/>
</dbReference>
<dbReference type="SMART" id="SM00679">
    <property type="entry name" value="CTNS"/>
    <property type="match status" value="1"/>
</dbReference>
<name>A0A8H7U5I9_9APHY</name>
<feature type="transmembrane region" description="Helical" evidence="8">
    <location>
        <begin position="265"/>
        <end position="286"/>
    </location>
</feature>
<reference evidence="9" key="2">
    <citation type="journal article" name="Front. Microbiol.">
        <title>Degradative Capacity of Two Strains of Rhodonia placenta: From Phenotype to Genotype.</title>
        <authorList>
            <person name="Kolle M."/>
            <person name="Horta M.A.C."/>
            <person name="Nowrousian M."/>
            <person name="Ohm R.A."/>
            <person name="Benz J.P."/>
            <person name="Pilgard A."/>
        </authorList>
    </citation>
    <scope>NUCLEOTIDE SEQUENCE</scope>
    <source>
        <strain evidence="9">FPRL280</strain>
    </source>
</reference>
<evidence type="ECO:0000256" key="6">
    <source>
        <dbReference type="ARBA" id="ARBA00050768"/>
    </source>
</evidence>
<sequence length="299" mass="33133">MLGDGNEVLSRVFGWTSIACWLVVYTPQIIENHRLKSGEGLSVFFVVIWLIGDICNLAGAILAHLLPTIIILALYYTACDSILLIQIYYYRWEKATSSATPFLVEEDNNTLPPNPSEEAPLLGGNERDSEAEHGLSASNEFAKYAGALVFVFASGITAWAVDEFIHKGQARSKPQEEVVEWRSQALGWFSAVMYLGARIPQISACISSYTATLNERPEPVKNFRTRCEGLSPFLFVYSITGNITYVLSILAASMSLKHLTANASWIAGSALTVFLDSFVLCQFFWYRVRGRSTSGSIEE</sequence>
<dbReference type="Pfam" id="PF04193">
    <property type="entry name" value="PQ-loop"/>
    <property type="match status" value="1"/>
</dbReference>
<feature type="transmembrane region" description="Helical" evidence="8">
    <location>
        <begin position="233"/>
        <end position="253"/>
    </location>
</feature>
<gene>
    <name evidence="9" type="ORF">IEO21_01147</name>
</gene>
<dbReference type="FunFam" id="1.20.1280.290:FF:000009">
    <property type="entry name" value="PQ loop repeat family protein"/>
    <property type="match status" value="1"/>
</dbReference>
<keyword evidence="2 8" id="KW-0812">Transmembrane</keyword>
<feature type="transmembrane region" description="Helical" evidence="8">
    <location>
        <begin position="42"/>
        <end position="63"/>
    </location>
</feature>